<dbReference type="Proteomes" id="UP000230423">
    <property type="component" value="Unassembled WGS sequence"/>
</dbReference>
<keyword evidence="2" id="KW-0812">Transmembrane</keyword>
<feature type="transmembrane region" description="Helical" evidence="2">
    <location>
        <begin position="83"/>
        <end position="104"/>
    </location>
</feature>
<keyword evidence="2" id="KW-0472">Membrane</keyword>
<name>A0A2G9TGQ0_TELCI</name>
<accession>A0A2G9TGQ0</accession>
<reference evidence="3 4" key="1">
    <citation type="submission" date="2015-09" db="EMBL/GenBank/DDBJ databases">
        <title>Draft genome of the parasitic nematode Teladorsagia circumcincta isolate WARC Sus (inbred).</title>
        <authorList>
            <person name="Mitreva M."/>
        </authorList>
    </citation>
    <scope>NUCLEOTIDE SEQUENCE [LARGE SCALE GENOMIC DNA]</scope>
    <source>
        <strain evidence="3 4">S</strain>
    </source>
</reference>
<feature type="region of interest" description="Disordered" evidence="1">
    <location>
        <begin position="26"/>
        <end position="52"/>
    </location>
</feature>
<sequence length="119" mass="12773">FLITAVGLNSQTGIIMSLLGATKDEKKEDQDSKVQMNGNGHAPNLTVANGLTNGEKKKEEEVAVVEEEPNKGKSVLQAKLSNLAIQIGYIGSIVAAATVLILIIRHCITHYAVNKETFK</sequence>
<protein>
    <submittedName>
        <fullName evidence="3">Uncharacterized protein</fullName>
    </submittedName>
</protein>
<dbReference type="AlphaFoldDB" id="A0A2G9TGQ0"/>
<keyword evidence="4" id="KW-1185">Reference proteome</keyword>
<proteinExistence type="predicted"/>
<evidence type="ECO:0000256" key="2">
    <source>
        <dbReference type="SAM" id="Phobius"/>
    </source>
</evidence>
<gene>
    <name evidence="3" type="ORF">TELCIR_21897</name>
</gene>
<keyword evidence="2" id="KW-1133">Transmembrane helix</keyword>
<feature type="non-terminal residue" evidence="3">
    <location>
        <position position="119"/>
    </location>
</feature>
<organism evidence="3 4">
    <name type="scientific">Teladorsagia circumcincta</name>
    <name type="common">Brown stomach worm</name>
    <name type="synonym">Ostertagia circumcincta</name>
    <dbReference type="NCBI Taxonomy" id="45464"/>
    <lineage>
        <taxon>Eukaryota</taxon>
        <taxon>Metazoa</taxon>
        <taxon>Ecdysozoa</taxon>
        <taxon>Nematoda</taxon>
        <taxon>Chromadorea</taxon>
        <taxon>Rhabditida</taxon>
        <taxon>Rhabditina</taxon>
        <taxon>Rhabditomorpha</taxon>
        <taxon>Strongyloidea</taxon>
        <taxon>Trichostrongylidae</taxon>
        <taxon>Teladorsagia</taxon>
    </lineage>
</organism>
<dbReference type="Gene3D" id="1.20.1110.10">
    <property type="entry name" value="Calcium-transporting ATPase, transmembrane domain"/>
    <property type="match status" value="1"/>
</dbReference>
<evidence type="ECO:0000256" key="1">
    <source>
        <dbReference type="SAM" id="MobiDB-lite"/>
    </source>
</evidence>
<evidence type="ECO:0000313" key="4">
    <source>
        <dbReference type="Proteomes" id="UP000230423"/>
    </source>
</evidence>
<feature type="non-terminal residue" evidence="3">
    <location>
        <position position="1"/>
    </location>
</feature>
<evidence type="ECO:0000313" key="3">
    <source>
        <dbReference type="EMBL" id="PIO56702.1"/>
    </source>
</evidence>
<dbReference type="EMBL" id="KZ373482">
    <property type="protein sequence ID" value="PIO56702.1"/>
    <property type="molecule type" value="Genomic_DNA"/>
</dbReference>